<dbReference type="EMBL" id="GL377602">
    <property type="protein sequence ID" value="EFJ20523.1"/>
    <property type="molecule type" value="Genomic_DNA"/>
</dbReference>
<dbReference type="Pfam" id="PF00271">
    <property type="entry name" value="Helicase_C"/>
    <property type="match status" value="1"/>
</dbReference>
<dbReference type="SUPFAM" id="SSF52540">
    <property type="entry name" value="P-loop containing nucleoside triphosphate hydrolases"/>
    <property type="match status" value="1"/>
</dbReference>
<dbReference type="PANTHER" id="PTHR47958">
    <property type="entry name" value="ATP-DEPENDENT RNA HELICASE DBP3"/>
    <property type="match status" value="1"/>
</dbReference>
<accession>D8S518</accession>
<dbReference type="PROSITE" id="PS51194">
    <property type="entry name" value="HELICASE_CTER"/>
    <property type="match status" value="1"/>
</dbReference>
<sequence length="93" mass="9857">VAIHGDKSQGGVPVLVATDVDVAARGLDIKEGFVINYDFPTGVEDYVHRIGWTGRAGATGLAHTCFAEQDGKYARDLIKVLEGGCEPESPTRA</sequence>
<protein>
    <recommendedName>
        <fullName evidence="1">Helicase C-terminal domain-containing protein</fullName>
    </recommendedName>
</protein>
<feature type="non-terminal residue" evidence="2">
    <location>
        <position position="1"/>
    </location>
</feature>
<dbReference type="InterPro" id="IPR001650">
    <property type="entry name" value="Helicase_C-like"/>
</dbReference>
<dbReference type="HOGENOM" id="CLU_003041_25_2_1"/>
<dbReference type="OMA" id="VINYDFQ"/>
<proteinExistence type="predicted"/>
<feature type="domain" description="Helicase C-terminal" evidence="1">
    <location>
        <begin position="1"/>
        <end position="93"/>
    </location>
</feature>
<dbReference type="CDD" id="cd18787">
    <property type="entry name" value="SF2_C_DEAD"/>
    <property type="match status" value="1"/>
</dbReference>
<keyword evidence="3" id="KW-1185">Reference proteome</keyword>
<evidence type="ECO:0000259" key="1">
    <source>
        <dbReference type="PROSITE" id="PS51194"/>
    </source>
</evidence>
<gene>
    <name evidence="2" type="ORF">SELMODRAFT_59367</name>
</gene>
<dbReference type="KEGG" id="smo:SELMODRAFT_59367"/>
<organism evidence="3">
    <name type="scientific">Selaginella moellendorffii</name>
    <name type="common">Spikemoss</name>
    <dbReference type="NCBI Taxonomy" id="88036"/>
    <lineage>
        <taxon>Eukaryota</taxon>
        <taxon>Viridiplantae</taxon>
        <taxon>Streptophyta</taxon>
        <taxon>Embryophyta</taxon>
        <taxon>Tracheophyta</taxon>
        <taxon>Lycopodiopsida</taxon>
        <taxon>Selaginellales</taxon>
        <taxon>Selaginellaceae</taxon>
        <taxon>Selaginella</taxon>
    </lineage>
</organism>
<dbReference type="AlphaFoldDB" id="D8S518"/>
<evidence type="ECO:0000313" key="2">
    <source>
        <dbReference type="EMBL" id="EFJ20523.1"/>
    </source>
</evidence>
<reference evidence="2 3" key="1">
    <citation type="journal article" date="2011" name="Science">
        <title>The Selaginella genome identifies genetic changes associated with the evolution of vascular plants.</title>
        <authorList>
            <person name="Banks J.A."/>
            <person name="Nishiyama T."/>
            <person name="Hasebe M."/>
            <person name="Bowman J.L."/>
            <person name="Gribskov M."/>
            <person name="dePamphilis C."/>
            <person name="Albert V.A."/>
            <person name="Aono N."/>
            <person name="Aoyama T."/>
            <person name="Ambrose B.A."/>
            <person name="Ashton N.W."/>
            <person name="Axtell M.J."/>
            <person name="Barker E."/>
            <person name="Barker M.S."/>
            <person name="Bennetzen J.L."/>
            <person name="Bonawitz N.D."/>
            <person name="Chapple C."/>
            <person name="Cheng C."/>
            <person name="Correa L.G."/>
            <person name="Dacre M."/>
            <person name="DeBarry J."/>
            <person name="Dreyer I."/>
            <person name="Elias M."/>
            <person name="Engstrom E.M."/>
            <person name="Estelle M."/>
            <person name="Feng L."/>
            <person name="Finet C."/>
            <person name="Floyd S.K."/>
            <person name="Frommer W.B."/>
            <person name="Fujita T."/>
            <person name="Gramzow L."/>
            <person name="Gutensohn M."/>
            <person name="Harholt J."/>
            <person name="Hattori M."/>
            <person name="Heyl A."/>
            <person name="Hirai T."/>
            <person name="Hiwatashi Y."/>
            <person name="Ishikawa M."/>
            <person name="Iwata M."/>
            <person name="Karol K.G."/>
            <person name="Koehler B."/>
            <person name="Kolukisaoglu U."/>
            <person name="Kubo M."/>
            <person name="Kurata T."/>
            <person name="Lalonde S."/>
            <person name="Li K."/>
            <person name="Li Y."/>
            <person name="Litt A."/>
            <person name="Lyons E."/>
            <person name="Manning G."/>
            <person name="Maruyama T."/>
            <person name="Michael T.P."/>
            <person name="Mikami K."/>
            <person name="Miyazaki S."/>
            <person name="Morinaga S."/>
            <person name="Murata T."/>
            <person name="Mueller-Roeber B."/>
            <person name="Nelson D.R."/>
            <person name="Obara M."/>
            <person name="Oguri Y."/>
            <person name="Olmstead R.G."/>
            <person name="Onodera N."/>
            <person name="Petersen B.L."/>
            <person name="Pils B."/>
            <person name="Prigge M."/>
            <person name="Rensing S.A."/>
            <person name="Riano-Pachon D.M."/>
            <person name="Roberts A.W."/>
            <person name="Sato Y."/>
            <person name="Scheller H.V."/>
            <person name="Schulz B."/>
            <person name="Schulz C."/>
            <person name="Shakirov E.V."/>
            <person name="Shibagaki N."/>
            <person name="Shinohara N."/>
            <person name="Shippen D.E."/>
            <person name="Soerensen I."/>
            <person name="Sotooka R."/>
            <person name="Sugimoto N."/>
            <person name="Sugita M."/>
            <person name="Sumikawa N."/>
            <person name="Tanurdzic M."/>
            <person name="Theissen G."/>
            <person name="Ulvskov P."/>
            <person name="Wakazuki S."/>
            <person name="Weng J.K."/>
            <person name="Willats W.W."/>
            <person name="Wipf D."/>
            <person name="Wolf P.G."/>
            <person name="Yang L."/>
            <person name="Zimmer A.D."/>
            <person name="Zhu Q."/>
            <person name="Mitros T."/>
            <person name="Hellsten U."/>
            <person name="Loque D."/>
            <person name="Otillar R."/>
            <person name="Salamov A."/>
            <person name="Schmutz J."/>
            <person name="Shapiro H."/>
            <person name="Lindquist E."/>
            <person name="Lucas S."/>
            <person name="Rokhsar D."/>
            <person name="Grigoriev I.V."/>
        </authorList>
    </citation>
    <scope>NUCLEOTIDE SEQUENCE [LARGE SCALE GENOMIC DNA]</scope>
</reference>
<dbReference type="STRING" id="88036.D8S518"/>
<dbReference type="Gramene" id="EFJ20523">
    <property type="protein sequence ID" value="EFJ20523"/>
    <property type="gene ID" value="SELMODRAFT_59367"/>
</dbReference>
<name>D8S518_SELML</name>
<evidence type="ECO:0000313" key="3">
    <source>
        <dbReference type="Proteomes" id="UP000001514"/>
    </source>
</evidence>
<dbReference type="eggNOG" id="KOG0331">
    <property type="taxonomic scope" value="Eukaryota"/>
</dbReference>
<dbReference type="Gene3D" id="3.40.50.300">
    <property type="entry name" value="P-loop containing nucleotide triphosphate hydrolases"/>
    <property type="match status" value="1"/>
</dbReference>
<dbReference type="InterPro" id="IPR027417">
    <property type="entry name" value="P-loop_NTPase"/>
</dbReference>
<dbReference type="InParanoid" id="D8S518"/>
<feature type="non-terminal residue" evidence="2">
    <location>
        <position position="93"/>
    </location>
</feature>
<dbReference type="Proteomes" id="UP000001514">
    <property type="component" value="Unassembled WGS sequence"/>
</dbReference>